<dbReference type="PANTHER" id="PTHR15394:SF3">
    <property type="entry name" value="SERINE HYDROLASE RBBP9"/>
    <property type="match status" value="1"/>
</dbReference>
<protein>
    <submittedName>
        <fullName evidence="1">Alpha/beta hydrolase</fullName>
    </submittedName>
</protein>
<dbReference type="GO" id="GO:0016787">
    <property type="term" value="F:hydrolase activity"/>
    <property type="evidence" value="ECO:0007669"/>
    <property type="project" value="UniProtKB-KW"/>
</dbReference>
<comment type="caution">
    <text evidence="1">The sequence shown here is derived from an EMBL/GenBank/DDBJ whole genome shotgun (WGS) entry which is preliminary data.</text>
</comment>
<organism evidence="1 2">
    <name type="scientific">Microbacterium gilvum</name>
    <dbReference type="NCBI Taxonomy" id="1336204"/>
    <lineage>
        <taxon>Bacteria</taxon>
        <taxon>Bacillati</taxon>
        <taxon>Actinomycetota</taxon>
        <taxon>Actinomycetes</taxon>
        <taxon>Micrococcales</taxon>
        <taxon>Microbacteriaceae</taxon>
        <taxon>Microbacterium</taxon>
    </lineage>
</organism>
<dbReference type="Gene3D" id="3.40.50.1820">
    <property type="entry name" value="alpha/beta hydrolase"/>
    <property type="match status" value="1"/>
</dbReference>
<gene>
    <name evidence="1" type="ORF">GCM10023351_07540</name>
</gene>
<dbReference type="Proteomes" id="UP001501645">
    <property type="component" value="Unassembled WGS sequence"/>
</dbReference>
<dbReference type="EMBL" id="BAABKO010000001">
    <property type="protein sequence ID" value="GAA4766717.1"/>
    <property type="molecule type" value="Genomic_DNA"/>
</dbReference>
<proteinExistence type="predicted"/>
<evidence type="ECO:0000313" key="1">
    <source>
        <dbReference type="EMBL" id="GAA4766717.1"/>
    </source>
</evidence>
<keyword evidence="2" id="KW-1185">Reference proteome</keyword>
<dbReference type="RefSeq" id="WP_345436091.1">
    <property type="nucleotide sequence ID" value="NZ_BAABKO010000001.1"/>
</dbReference>
<keyword evidence="1" id="KW-0378">Hydrolase</keyword>
<dbReference type="PANTHER" id="PTHR15394">
    <property type="entry name" value="SERINE HYDROLASE RBBP9"/>
    <property type="match status" value="1"/>
</dbReference>
<accession>A0ABP8ZVQ9</accession>
<evidence type="ECO:0000313" key="2">
    <source>
        <dbReference type="Proteomes" id="UP001501645"/>
    </source>
</evidence>
<name>A0ABP8ZVQ9_9MICO</name>
<dbReference type="InterPro" id="IPR010662">
    <property type="entry name" value="RBBP9/YdeN"/>
</dbReference>
<dbReference type="SUPFAM" id="SSF53474">
    <property type="entry name" value="alpha/beta-Hydrolases"/>
    <property type="match status" value="1"/>
</dbReference>
<reference evidence="2" key="1">
    <citation type="journal article" date="2019" name="Int. J. Syst. Evol. Microbiol.">
        <title>The Global Catalogue of Microorganisms (GCM) 10K type strain sequencing project: providing services to taxonomists for standard genome sequencing and annotation.</title>
        <authorList>
            <consortium name="The Broad Institute Genomics Platform"/>
            <consortium name="The Broad Institute Genome Sequencing Center for Infectious Disease"/>
            <person name="Wu L."/>
            <person name="Ma J."/>
        </authorList>
    </citation>
    <scope>NUCLEOTIDE SEQUENCE [LARGE SCALE GENOMIC DNA]</scope>
    <source>
        <strain evidence="2">JCM 18537</strain>
    </source>
</reference>
<dbReference type="InterPro" id="IPR029058">
    <property type="entry name" value="AB_hydrolase_fold"/>
</dbReference>
<sequence>MPITRVVVAHGYGAQPADHWFPWLAEALTEEGVSVIVPRLPDSDAPRPDRWTGDLVEVIGVPDANTAVVAHSLGTASTLHALDRVPGEWVLGAFVSVAGFVSALPALPQLDSFTAIRPDVARTASRTAVRAVVQSDADSYVPASHTRELSDLLRAETFTLAGAGHFLGEDDVRALPIVLDRLQDA</sequence>
<dbReference type="Pfam" id="PF06821">
    <property type="entry name" value="Ser_hydrolase"/>
    <property type="match status" value="1"/>
</dbReference>